<reference evidence="2 3" key="1">
    <citation type="submission" date="2006-10" db="EMBL/GenBank/DDBJ databases">
        <authorList>
            <person name="Fleischmann R.D."/>
            <person name="Dodson R.J."/>
            <person name="Haft D.H."/>
            <person name="Merkel J.S."/>
            <person name="Nelson W.C."/>
            <person name="Fraser C.M."/>
        </authorList>
    </citation>
    <scope>NUCLEOTIDE SEQUENCE [LARGE SCALE GENOMIC DNA]</scope>
    <source>
        <strain evidence="3">ATCC 700084 / mc(2)155</strain>
    </source>
</reference>
<keyword evidence="3" id="KW-1185">Reference proteome</keyword>
<name>A0QY18_MYCS2</name>
<dbReference type="STRING" id="246196.MSMEG_3502"/>
<gene>
    <name evidence="2" type="ordered locus">MSMEG_3502</name>
</gene>
<feature type="transmembrane region" description="Helical" evidence="1">
    <location>
        <begin position="30"/>
        <end position="49"/>
    </location>
</feature>
<proteinExistence type="predicted"/>
<dbReference type="AlphaFoldDB" id="A0QY18"/>
<sequence>MTQQHTAKYEAPQSTSAVVDPVCGRWIRRVILLAVDLATGFGFWFAVPISP</sequence>
<keyword evidence="1" id="KW-0472">Membrane</keyword>
<accession>A0QY18</accession>
<evidence type="ECO:0000313" key="3">
    <source>
        <dbReference type="Proteomes" id="UP000000757"/>
    </source>
</evidence>
<protein>
    <submittedName>
        <fullName evidence="2">Uncharacterized protein</fullName>
    </submittedName>
</protein>
<keyword evidence="1" id="KW-0812">Transmembrane</keyword>
<organism evidence="2 3">
    <name type="scientific">Mycolicibacterium smegmatis (strain ATCC 700084 / mc(2)155)</name>
    <name type="common">Mycobacterium smegmatis</name>
    <dbReference type="NCBI Taxonomy" id="246196"/>
    <lineage>
        <taxon>Bacteria</taxon>
        <taxon>Bacillati</taxon>
        <taxon>Actinomycetota</taxon>
        <taxon>Actinomycetes</taxon>
        <taxon>Mycobacteriales</taxon>
        <taxon>Mycobacteriaceae</taxon>
        <taxon>Mycolicibacterium</taxon>
    </lineage>
</organism>
<dbReference type="Proteomes" id="UP000000757">
    <property type="component" value="Chromosome"/>
</dbReference>
<evidence type="ECO:0000256" key="1">
    <source>
        <dbReference type="SAM" id="Phobius"/>
    </source>
</evidence>
<keyword evidence="1" id="KW-1133">Transmembrane helix</keyword>
<dbReference type="KEGG" id="msm:MSMEG_3502"/>
<dbReference type="EMBL" id="CP000480">
    <property type="protein sequence ID" value="ABK76082.1"/>
    <property type="molecule type" value="Genomic_DNA"/>
</dbReference>
<evidence type="ECO:0000313" key="2">
    <source>
        <dbReference type="EMBL" id="ABK76082.1"/>
    </source>
</evidence>